<name>A0A9P7JH31_9AGAM</name>
<organism evidence="2 3">
    <name type="scientific">Suillus subaureus</name>
    <dbReference type="NCBI Taxonomy" id="48587"/>
    <lineage>
        <taxon>Eukaryota</taxon>
        <taxon>Fungi</taxon>
        <taxon>Dikarya</taxon>
        <taxon>Basidiomycota</taxon>
        <taxon>Agaricomycotina</taxon>
        <taxon>Agaricomycetes</taxon>
        <taxon>Agaricomycetidae</taxon>
        <taxon>Boletales</taxon>
        <taxon>Suillineae</taxon>
        <taxon>Suillaceae</taxon>
        <taxon>Suillus</taxon>
    </lineage>
</organism>
<accession>A0A9P7JH31</accession>
<dbReference type="RefSeq" id="XP_041196823.1">
    <property type="nucleotide sequence ID" value="XM_041332465.1"/>
</dbReference>
<reference evidence="2" key="1">
    <citation type="journal article" date="2020" name="New Phytol.">
        <title>Comparative genomics reveals dynamic genome evolution in host specialist ectomycorrhizal fungi.</title>
        <authorList>
            <person name="Lofgren L.A."/>
            <person name="Nguyen N.H."/>
            <person name="Vilgalys R."/>
            <person name="Ruytinx J."/>
            <person name="Liao H.L."/>
            <person name="Branco S."/>
            <person name="Kuo A."/>
            <person name="LaButti K."/>
            <person name="Lipzen A."/>
            <person name="Andreopoulos W."/>
            <person name="Pangilinan J."/>
            <person name="Riley R."/>
            <person name="Hundley H."/>
            <person name="Na H."/>
            <person name="Barry K."/>
            <person name="Grigoriev I.V."/>
            <person name="Stajich J.E."/>
            <person name="Kennedy P.G."/>
        </authorList>
    </citation>
    <scope>NUCLEOTIDE SEQUENCE</scope>
    <source>
        <strain evidence="2">MN1</strain>
    </source>
</reference>
<keyword evidence="3" id="KW-1185">Reference proteome</keyword>
<gene>
    <name evidence="2" type="ORF">BJ212DRAFT_1296489</name>
</gene>
<feature type="compositionally biased region" description="Basic and acidic residues" evidence="1">
    <location>
        <begin position="124"/>
        <end position="139"/>
    </location>
</feature>
<proteinExistence type="predicted"/>
<dbReference type="AlphaFoldDB" id="A0A9P7JH31"/>
<evidence type="ECO:0000313" key="3">
    <source>
        <dbReference type="Proteomes" id="UP000807769"/>
    </source>
</evidence>
<dbReference type="EMBL" id="JABBWG010000005">
    <property type="protein sequence ID" value="KAG1822417.1"/>
    <property type="molecule type" value="Genomic_DNA"/>
</dbReference>
<sequence>MSVFLCPKDCFDGAKVKPKHFEPGDVKSLACLQAVWWDGLLVTSLHGDLDCRFTCLPTPPSSSSQDAKSMIILKSKNQSKDGASLRNNGIRFSIAQLSGVLAPFSRHAAHHNVNGEKGWPTADAQRRQENHSEESSRDYDSVLGLTRQHEHLAGYVVIGKVYAYSRGRERLGPRQGVQTC</sequence>
<comment type="caution">
    <text evidence="2">The sequence shown here is derived from an EMBL/GenBank/DDBJ whole genome shotgun (WGS) entry which is preliminary data.</text>
</comment>
<evidence type="ECO:0000313" key="2">
    <source>
        <dbReference type="EMBL" id="KAG1822417.1"/>
    </source>
</evidence>
<feature type="region of interest" description="Disordered" evidence="1">
    <location>
        <begin position="112"/>
        <end position="139"/>
    </location>
</feature>
<evidence type="ECO:0000256" key="1">
    <source>
        <dbReference type="SAM" id="MobiDB-lite"/>
    </source>
</evidence>
<dbReference type="Proteomes" id="UP000807769">
    <property type="component" value="Unassembled WGS sequence"/>
</dbReference>
<dbReference type="GeneID" id="64626482"/>
<protein>
    <submittedName>
        <fullName evidence="2">Uncharacterized protein</fullName>
    </submittedName>
</protein>